<feature type="domain" description="NAD(P)-binding" evidence="1">
    <location>
        <begin position="51"/>
        <end position="357"/>
    </location>
</feature>
<dbReference type="Pfam" id="PF16363">
    <property type="entry name" value="GDP_Man_Dehyd"/>
    <property type="match status" value="1"/>
</dbReference>
<dbReference type="AlphaFoldDB" id="A0A9Y1FPD3"/>
<dbReference type="Gene3D" id="3.90.25.10">
    <property type="entry name" value="UDP-galactose 4-epimerase, domain 1"/>
    <property type="match status" value="1"/>
</dbReference>
<dbReference type="PANTHER" id="PTHR43000">
    <property type="entry name" value="DTDP-D-GLUCOSE 4,6-DEHYDRATASE-RELATED"/>
    <property type="match status" value="1"/>
</dbReference>
<sequence>MLSEDEIYQKIYEKHQKLLIDPHNIDNYINKFPKEKKDLFNKSYFHQKRILITGISGFVGSTLVEKLLSIDQEVEIYGIVRRQSSPTYPKIDKFLNRIVIKEANLFDYSSLETTIKEVQPDYIFHLAAQSFVPSSFRGPIEVVRTNIEGTVNLLEIIRKLDLDIDCIHVAGSSEEYGLVFPDEIPIKESNPFRPQSPYAASKIATEHFSLAYHRMYGIPIVVTRGFNHTGPNRGVMFVTSVIANQIAKILRKEIKEIIIGNPNPIRDFTDIRDMIQGYLLAITVGKKGDVYNLGHGMGISIKNLIELTATLYNVKYTIKIDRTRFRPAEVPVLLCDYAKAKNHIGYYPQYPITETMQNLVKSYL</sequence>
<dbReference type="EMBL" id="CP084167">
    <property type="protein sequence ID" value="UJG44380.1"/>
    <property type="molecule type" value="Genomic_DNA"/>
</dbReference>
<protein>
    <submittedName>
        <fullName evidence="2">GDP-mannose 4,6-dehydratase</fullName>
    </submittedName>
</protein>
<organism evidence="2">
    <name type="scientific">Candidatus Heimdallarchaeum endolithica</name>
    <dbReference type="NCBI Taxonomy" id="2876572"/>
    <lineage>
        <taxon>Archaea</taxon>
        <taxon>Promethearchaeati</taxon>
        <taxon>Candidatus Heimdallarchaeota</taxon>
        <taxon>Candidatus Heimdallarchaeia (ex Rinke et al. 2021) (nom. nud.)</taxon>
        <taxon>Candidatus Heimdallarchaeales</taxon>
        <taxon>Candidatus Heimdallarchaeaceae</taxon>
        <taxon>Candidatus Heimdallarchaeum</taxon>
    </lineage>
</organism>
<accession>A0A9Y1FPD3</accession>
<dbReference type="Gene3D" id="3.40.50.720">
    <property type="entry name" value="NAD(P)-binding Rossmann-like Domain"/>
    <property type="match status" value="1"/>
</dbReference>
<dbReference type="SUPFAM" id="SSF51735">
    <property type="entry name" value="NAD(P)-binding Rossmann-fold domains"/>
    <property type="match status" value="1"/>
</dbReference>
<name>A0A9Y1FPD3_9ARCH</name>
<dbReference type="CDD" id="cd05260">
    <property type="entry name" value="GDP_MD_SDR_e"/>
    <property type="match status" value="1"/>
</dbReference>
<evidence type="ECO:0000259" key="1">
    <source>
        <dbReference type="Pfam" id="PF16363"/>
    </source>
</evidence>
<dbReference type="Proteomes" id="UP001200513">
    <property type="component" value="Chromosome"/>
</dbReference>
<proteinExistence type="predicted"/>
<evidence type="ECO:0000313" key="2">
    <source>
        <dbReference type="EMBL" id="UJG44380.1"/>
    </source>
</evidence>
<dbReference type="InterPro" id="IPR036291">
    <property type="entry name" value="NAD(P)-bd_dom_sf"/>
</dbReference>
<gene>
    <name evidence="2" type="ORF">K9W46_04170</name>
</gene>
<dbReference type="InterPro" id="IPR016040">
    <property type="entry name" value="NAD(P)-bd_dom"/>
</dbReference>
<reference evidence="2" key="1">
    <citation type="journal article" date="2022" name="Nat. Microbiol.">
        <title>Unique mobile elements and scalable gene flow at the prokaryote-eukaryote boundary revealed by circularized Asgard archaea genomes.</title>
        <authorList>
            <person name="Wu F."/>
            <person name="Speth D.R."/>
            <person name="Philosof A."/>
            <person name="Cremiere A."/>
            <person name="Narayanan A."/>
            <person name="Barco R.A."/>
            <person name="Connon S.A."/>
            <person name="Amend J.P."/>
            <person name="Antoshechkin I.A."/>
            <person name="Orphan V.J."/>
        </authorList>
    </citation>
    <scope>NUCLEOTIDE SEQUENCE</scope>
    <source>
        <strain evidence="2">PR6</strain>
    </source>
</reference>